<reference evidence="3 4" key="1">
    <citation type="submission" date="2017-12" db="EMBL/GenBank/DDBJ databases">
        <title>Sequencing, de novo assembly and annotation of complete genome of a new Thraustochytrid species, strain FCC1311.</title>
        <authorList>
            <person name="Sedici K."/>
            <person name="Godart F."/>
            <person name="Aiese Cigliano R."/>
            <person name="Sanseverino W."/>
            <person name="Barakat M."/>
            <person name="Ortet P."/>
            <person name="Marechal E."/>
            <person name="Cagnac O."/>
            <person name="Amato A."/>
        </authorList>
    </citation>
    <scope>NUCLEOTIDE SEQUENCE [LARGE SCALE GENOMIC DNA]</scope>
</reference>
<feature type="transmembrane region" description="Helical" evidence="1">
    <location>
        <begin position="29"/>
        <end position="45"/>
    </location>
</feature>
<sequence>MRQSSGNLPEHDEPKGFAATRMGRRLSRVLGFMKQGVFGLLYLIAKDQHSSNSVVVATTAVNTLQLLFMSFSERARFPWHWWLSKYLRPFLKFFSLAFVQDLSKPVQMVSFFIFFMMLFSTSAMAALVQSEFASGGVKNLWVLPVLRFMLRLLTTVFYVPVITVLLESLSCDNPFDNILVCGTVAHNAFSAVILGLLLWFITFSGFIVLVFGQRDPSVGDAEAGPHKRLEFVNSLIRALLEFCFQGLAATQNSLTNPNVPVLIFIVNITGFWLTCSYVYYLPYYSAFTNRIMASFYAAFWWSGICLIAANSVNDTHDTSSALLFILGAPPFMYSWSLAVDLRMEWYKRTQDTPRDSPYMEEVRLRLKYPFVRMHNRREGLGSDMEFESDNSSESTCTESLLGYDDNDAVMEEYLSVATRFHRDGFFCLHVSLLMDRIWRHQVRSRKFLKLAESLPLSFDHLFVVYQKTLQNRERETGAKGAISYLAFDHHVKQAKIAMAESVDLIVKFWLTLMDGNYTVKDLHSLSVNVHRTLARCKLHMRSLLSLNPNSPTALTLYAVYHEYVLNDETMTKNILGTDDCICGEALINRLLKIEDVKESEFLVCGEGANLGRIRWASFGLLSMVEYTQAELFNSPLSILFVPSIADVMEIYLAKTVRNISTFAVIRVFTFCHSKSGNCTFVELALTPTISNAGELEFSCRFSEVAEEELLLRDELGRGYLLINLKGNVISGSADVWPIVGLSAEQVQNSKEHISNIVPWLRNEKSIRATQAAPKVGHAVELGDSTYHVDIVSHQLALPDKSTCFEATEIFQVKFTEMKGYSPLAAADGTVPPGKLRHMSSLRSDTFNSLISDTFGDDPFDMASSQASSDLGSEDDFDFDEEDLMKHIRKAIEQRINTSSPMVRRFVFQSRWLTLAVIVFFVAVSMFFDEHVNGYRDSLTYFRTVYERDSLLVNLASYTQDQVATIALFEESSRNNNNSGSSTVSDTDALQEMLQENANAINSTAFELRSAHRLLMRVSEADTSMRAFDLDFEADVSQNTSLVFHVGEEDAARASSIWIGILELTNHALAFSQYESPQCEDSCNFTLDNAIRSILPQSKKEARLWFQHQTAKLEEVSLFNWQVLIASSVAIVFLLIEVYLPVLLATSKSRKYTVHAFASIPSLLVLEMSDTYAKRAEHLVRLSEQSQADDADGVVVNKQQTSEQAAAQHKSLLGQQKDRQTFRFTPLKRAINTMGSSLRSIEKVANDHFLVRLIINLALVARIAYPSLLVWAMTLYFVLVPREAGLTTVQATADLVSQRWLASAELSFWLKEPPQEGIVKTIDDLLEIVSSVTYKLHLGNGSDTYEQLSDQQEEQWDLLFEDACLSRIASDLPCNKTLAFLGDFAEGVPDNVVVDLGLENGLHFANEQFISLVRDLRALYQQIAQNQTQGDIDMLLQQQAAMYRPSTLFESLLVAHRFSTDLAFEYVASLVDAFEQHRVGTSIAVCVIVIVSHLFVCRTVSAVDSDTQKNLILLMMLPEKVFKQRPQILDLLQVEHINAQ</sequence>
<evidence type="ECO:0000313" key="3">
    <source>
        <dbReference type="EMBL" id="GBG25259.1"/>
    </source>
</evidence>
<feature type="transmembrane region" description="Helical" evidence="1">
    <location>
        <begin position="1118"/>
        <end position="1141"/>
    </location>
</feature>
<dbReference type="InterPro" id="IPR057352">
    <property type="entry name" value="TPR_TmcB/C"/>
</dbReference>
<gene>
    <name evidence="3" type="ORF">FCC1311_014762</name>
</gene>
<dbReference type="PANTHER" id="PTHR31600">
    <property type="entry name" value="TINY MACROCYSTS PROTEIN B-RELATED"/>
    <property type="match status" value="1"/>
</dbReference>
<dbReference type="Pfam" id="PF25474">
    <property type="entry name" value="TPR_TmcB"/>
    <property type="match status" value="1"/>
</dbReference>
<organism evidence="3 4">
    <name type="scientific">Hondaea fermentalgiana</name>
    <dbReference type="NCBI Taxonomy" id="2315210"/>
    <lineage>
        <taxon>Eukaryota</taxon>
        <taxon>Sar</taxon>
        <taxon>Stramenopiles</taxon>
        <taxon>Bigyra</taxon>
        <taxon>Labyrinthulomycetes</taxon>
        <taxon>Thraustochytrida</taxon>
        <taxon>Thraustochytriidae</taxon>
        <taxon>Hondaea</taxon>
    </lineage>
</organism>
<feature type="domain" description="TmcB/TmcC TPR repeats" evidence="2">
    <location>
        <begin position="466"/>
        <end position="574"/>
    </location>
</feature>
<comment type="caution">
    <text evidence="3">The sequence shown here is derived from an EMBL/GenBank/DDBJ whole genome shotgun (WGS) entry which is preliminary data.</text>
</comment>
<evidence type="ECO:0000259" key="2">
    <source>
        <dbReference type="Pfam" id="PF25474"/>
    </source>
</evidence>
<protein>
    <submittedName>
        <fullName evidence="3">Tiny macrocysts protein B</fullName>
    </submittedName>
</protein>
<feature type="transmembrane region" description="Helical" evidence="1">
    <location>
        <begin position="148"/>
        <end position="169"/>
    </location>
</feature>
<feature type="transmembrane region" description="Helical" evidence="1">
    <location>
        <begin position="261"/>
        <end position="281"/>
    </location>
</feature>
<feature type="transmembrane region" description="Helical" evidence="1">
    <location>
        <begin position="293"/>
        <end position="312"/>
    </location>
</feature>
<name>A0A2R5G4L6_9STRA</name>
<feature type="transmembrane region" description="Helical" evidence="1">
    <location>
        <begin position="318"/>
        <end position="338"/>
    </location>
</feature>
<evidence type="ECO:0000313" key="4">
    <source>
        <dbReference type="Proteomes" id="UP000241890"/>
    </source>
</evidence>
<dbReference type="OrthoDB" id="39614at2759"/>
<proteinExistence type="predicted"/>
<dbReference type="EMBL" id="BEYU01000012">
    <property type="protein sequence ID" value="GBG25259.1"/>
    <property type="molecule type" value="Genomic_DNA"/>
</dbReference>
<feature type="transmembrane region" description="Helical" evidence="1">
    <location>
        <begin position="1248"/>
        <end position="1278"/>
    </location>
</feature>
<dbReference type="InterPro" id="IPR052994">
    <property type="entry name" value="Tiny_macrocysts_regulators"/>
</dbReference>
<evidence type="ECO:0000256" key="1">
    <source>
        <dbReference type="SAM" id="Phobius"/>
    </source>
</evidence>
<keyword evidence="4" id="KW-1185">Reference proteome</keyword>
<dbReference type="PANTHER" id="PTHR31600:SF2">
    <property type="entry name" value="GAMETE ENRICHED GENE 10 PROTEIN-RELATED"/>
    <property type="match status" value="1"/>
</dbReference>
<keyword evidence="1" id="KW-0472">Membrane</keyword>
<keyword evidence="1" id="KW-1133">Transmembrane helix</keyword>
<keyword evidence="1" id="KW-0812">Transmembrane</keyword>
<dbReference type="InParanoid" id="A0A2R5G4L6"/>
<dbReference type="Proteomes" id="UP000241890">
    <property type="component" value="Unassembled WGS sequence"/>
</dbReference>
<feature type="transmembrane region" description="Helical" evidence="1">
    <location>
        <begin position="189"/>
        <end position="211"/>
    </location>
</feature>
<feature type="transmembrane region" description="Helical" evidence="1">
    <location>
        <begin position="106"/>
        <end position="128"/>
    </location>
</feature>
<accession>A0A2R5G4L6</accession>